<dbReference type="EMBL" id="CAFBQJ010000066">
    <property type="protein sequence ID" value="CAB5047696.1"/>
    <property type="molecule type" value="Genomic_DNA"/>
</dbReference>
<accession>A0A6J6WE80</accession>
<proteinExistence type="predicted"/>
<evidence type="ECO:0000313" key="1">
    <source>
        <dbReference type="EMBL" id="CAB4534387.1"/>
    </source>
</evidence>
<evidence type="ECO:0000313" key="3">
    <source>
        <dbReference type="EMBL" id="CAB5047696.1"/>
    </source>
</evidence>
<sequence length="170" mass="18490">MRNPLLVNALEMLRRPGTAKDVEIFVLPDVVDIDDPRLVPGTEIAVVLNCESLSDGIVVNGHIGVVFQGECRRCLTPVGASMDIAVHELYQLVLTDPDAFEITNDQINLAPMVRETVLLELPDAPLCQSDCLGLCPTCGIDLNHRKCACGGEATDPRWAALDGLRDQFPE</sequence>
<dbReference type="EMBL" id="CAEZZV010000111">
    <property type="protein sequence ID" value="CAB4781746.1"/>
    <property type="molecule type" value="Genomic_DNA"/>
</dbReference>
<evidence type="ECO:0000313" key="4">
    <source>
        <dbReference type="EMBL" id="CAB5131388.1"/>
    </source>
</evidence>
<dbReference type="EMBL" id="CAFBRX010000166">
    <property type="protein sequence ID" value="CAB5131388.1"/>
    <property type="molecule type" value="Genomic_DNA"/>
</dbReference>
<reference evidence="2" key="1">
    <citation type="submission" date="2020-05" db="EMBL/GenBank/DDBJ databases">
        <authorList>
            <person name="Chiriac C."/>
            <person name="Salcher M."/>
            <person name="Ghai R."/>
            <person name="Kavagutti S V."/>
        </authorList>
    </citation>
    <scope>NUCLEOTIDE SEQUENCE</scope>
</reference>
<dbReference type="Pfam" id="PF02620">
    <property type="entry name" value="YceD"/>
    <property type="match status" value="1"/>
</dbReference>
<evidence type="ECO:0000313" key="2">
    <source>
        <dbReference type="EMBL" id="CAB4781746.1"/>
    </source>
</evidence>
<dbReference type="PANTHER" id="PTHR34374:SF1">
    <property type="entry name" value="LARGE RIBOSOMAL RNA SUBUNIT ACCUMULATION PROTEIN YCED HOMOLOG 1, CHLOROPLASTIC"/>
    <property type="match status" value="1"/>
</dbReference>
<name>A0A6J6WE80_9ZZZZ</name>
<protein>
    <submittedName>
        <fullName evidence="2">Unannotated protein</fullName>
    </submittedName>
</protein>
<organism evidence="2">
    <name type="scientific">freshwater metagenome</name>
    <dbReference type="NCBI Taxonomy" id="449393"/>
    <lineage>
        <taxon>unclassified sequences</taxon>
        <taxon>metagenomes</taxon>
        <taxon>ecological metagenomes</taxon>
    </lineage>
</organism>
<dbReference type="EMBL" id="CAEZSL010000015">
    <property type="protein sequence ID" value="CAB4534387.1"/>
    <property type="molecule type" value="Genomic_DNA"/>
</dbReference>
<gene>
    <name evidence="1" type="ORF">UFOPK1421_00237</name>
    <name evidence="2" type="ORF">UFOPK2921_00908</name>
    <name evidence="3" type="ORF">UFOPK4275_00501</name>
    <name evidence="4" type="ORF">UFOPK4422_01359</name>
</gene>
<dbReference type="AlphaFoldDB" id="A0A6J6WE80"/>
<dbReference type="InterPro" id="IPR003772">
    <property type="entry name" value="YceD"/>
</dbReference>
<dbReference type="PANTHER" id="PTHR34374">
    <property type="entry name" value="LARGE RIBOSOMAL RNA SUBUNIT ACCUMULATION PROTEIN YCED HOMOLOG 1, CHLOROPLASTIC"/>
    <property type="match status" value="1"/>
</dbReference>